<comment type="caution">
    <text evidence="3">The sequence shown here is derived from an EMBL/GenBank/DDBJ whole genome shotgun (WGS) entry which is preliminary data.</text>
</comment>
<feature type="compositionally biased region" description="Basic and acidic residues" evidence="2">
    <location>
        <begin position="44"/>
        <end position="62"/>
    </location>
</feature>
<evidence type="ECO:0000313" key="4">
    <source>
        <dbReference type="Proteomes" id="UP000031036"/>
    </source>
</evidence>
<dbReference type="OMA" id="FHDAPEE"/>
<feature type="compositionally biased region" description="Polar residues" evidence="2">
    <location>
        <begin position="74"/>
        <end position="85"/>
    </location>
</feature>
<feature type="coiled-coil region" evidence="1">
    <location>
        <begin position="791"/>
        <end position="818"/>
    </location>
</feature>
<dbReference type="OrthoDB" id="5870358at2759"/>
<proteinExistence type="predicted"/>
<dbReference type="Proteomes" id="UP000031036">
    <property type="component" value="Unassembled WGS sequence"/>
</dbReference>
<feature type="compositionally biased region" description="Basic and acidic residues" evidence="2">
    <location>
        <begin position="488"/>
        <end position="512"/>
    </location>
</feature>
<feature type="compositionally biased region" description="Acidic residues" evidence="2">
    <location>
        <begin position="150"/>
        <end position="166"/>
    </location>
</feature>
<feature type="compositionally biased region" description="Acidic residues" evidence="2">
    <location>
        <begin position="236"/>
        <end position="247"/>
    </location>
</feature>
<organism evidence="3 4">
    <name type="scientific">Toxocara canis</name>
    <name type="common">Canine roundworm</name>
    <dbReference type="NCBI Taxonomy" id="6265"/>
    <lineage>
        <taxon>Eukaryota</taxon>
        <taxon>Metazoa</taxon>
        <taxon>Ecdysozoa</taxon>
        <taxon>Nematoda</taxon>
        <taxon>Chromadorea</taxon>
        <taxon>Rhabditida</taxon>
        <taxon>Spirurina</taxon>
        <taxon>Ascaridomorpha</taxon>
        <taxon>Ascaridoidea</taxon>
        <taxon>Toxocaridae</taxon>
        <taxon>Toxocara</taxon>
    </lineage>
</organism>
<keyword evidence="4" id="KW-1185">Reference proteome</keyword>
<keyword evidence="1" id="KW-0175">Coiled coil</keyword>
<feature type="compositionally biased region" description="Basic and acidic residues" evidence="2">
    <location>
        <begin position="14"/>
        <end position="26"/>
    </location>
</feature>
<evidence type="ECO:0000313" key="3">
    <source>
        <dbReference type="EMBL" id="KHN84445.1"/>
    </source>
</evidence>
<evidence type="ECO:0000256" key="1">
    <source>
        <dbReference type="SAM" id="Coils"/>
    </source>
</evidence>
<dbReference type="EMBL" id="JPKZ01000986">
    <property type="protein sequence ID" value="KHN84445.1"/>
    <property type="molecule type" value="Genomic_DNA"/>
</dbReference>
<sequence length="840" mass="94298">MSDVEVLSPTSPRRLSDAGAEQREQELEADENDTNQVEAQGEDEQQKAEQEEGEGEKRPAEEDRTEDQVPDITGTENVDLMTTSMDGIEELPASEETQAAESTEVLDASPQMVEATPEGVTEEEAENAATDEQSLQEAEIQSEHEPHEEGVEEEEQVVETEPETEIEVQAIDEAAAETEAKHEEDEEHVEHETLVEDNAEEQKADEGAFELQAPPTPKRPRTPNELDNVVLSEENNATEEVTEEQVPVEEGSIETQQSPLVEVAAENKMEEETQETTIQNAEEPVAATPNVPVGSIPSTPKSATLRATEDTPSTPRNAAASPRSPLIKNGESKTPATGTPHSKKAFDFEHTPVGTPRAPKSATFDDSVTSPKTPKSARTPKTPRTPKSPKASKTEVEAPSEAVLEEEPAEEKEPEHEPLPEPAEPFEAVEEKVEEDIERKDVEEPEAVEEEHHEEVTEVAEEIKEPTPPAAEEAHEAVEAPIVEAEGDEGRHEMTEAEEETPMKESRQEIPERVSPPPRARRERSPSPVRQKQAIPHEVSFNHYDQDSFRTKGAPTRLPTNESFSSYTPVEKAAYSAISPWVQSSPRKYHTDYSRLSTYRSPSLYLSQFDEMVSTGAFSASLYSTNRLLERSRSRARERKHAMRSARSASNYYRYTSTYATTPIRTREYSTPPSSILTRQPSRSTSFISFMEYSDAKQHEMMRSRSRSHGLESLYSRSGSRINIEPFYETGRLSRVDSYVRDMNRQYESRVPSAYAKYRSSSRSSIYAPLDGCTARINDLERSLSRERFARDKMNVKYTQLSKKLEQACRQMELLRANSYSSIRGSTGRFSVYSHFYPNY</sequence>
<name>A0A0B2VTZ4_TOXCA</name>
<reference evidence="3 4" key="1">
    <citation type="submission" date="2014-11" db="EMBL/GenBank/DDBJ databases">
        <title>Genetic blueprint of the zoonotic pathogen Toxocara canis.</title>
        <authorList>
            <person name="Zhu X.-Q."/>
            <person name="Korhonen P.K."/>
            <person name="Cai H."/>
            <person name="Young N.D."/>
            <person name="Nejsum P."/>
            <person name="von Samson-Himmelstjerna G."/>
            <person name="Boag P.R."/>
            <person name="Tan P."/>
            <person name="Li Q."/>
            <person name="Min J."/>
            <person name="Yang Y."/>
            <person name="Wang X."/>
            <person name="Fang X."/>
            <person name="Hall R.S."/>
            <person name="Hofmann A."/>
            <person name="Sternberg P.W."/>
            <person name="Jex A.R."/>
            <person name="Gasser R.B."/>
        </authorList>
    </citation>
    <scope>NUCLEOTIDE SEQUENCE [LARGE SCALE GENOMIC DNA]</scope>
    <source>
        <strain evidence="3">PN_DK_2014</strain>
    </source>
</reference>
<feature type="compositionally biased region" description="Basic and acidic residues" evidence="2">
    <location>
        <begin position="178"/>
        <end position="206"/>
    </location>
</feature>
<feature type="region of interest" description="Disordered" evidence="2">
    <location>
        <begin position="1"/>
        <end position="536"/>
    </location>
</feature>
<feature type="compositionally biased region" description="Basic and acidic residues" evidence="2">
    <location>
        <begin position="450"/>
        <end position="465"/>
    </location>
</feature>
<feature type="compositionally biased region" description="Low complexity" evidence="2">
    <location>
        <begin position="94"/>
        <end position="103"/>
    </location>
</feature>
<dbReference type="STRING" id="6265.A0A0B2VTZ4"/>
<feature type="compositionally biased region" description="Low complexity" evidence="2">
    <location>
        <begin position="369"/>
        <end position="382"/>
    </location>
</feature>
<protein>
    <submittedName>
        <fullName evidence="3">Uncharacterized protein</fullName>
    </submittedName>
</protein>
<evidence type="ECO:0000256" key="2">
    <source>
        <dbReference type="SAM" id="MobiDB-lite"/>
    </source>
</evidence>
<gene>
    <name evidence="3" type="ORF">Tcan_08430</name>
</gene>
<dbReference type="AlphaFoldDB" id="A0A0B2VTZ4"/>
<accession>A0A0B2VTZ4</accession>